<dbReference type="HOGENOM" id="CLU_025379_1_0_9"/>
<keyword evidence="2" id="KW-0813">Transport</keyword>
<dbReference type="RefSeq" id="WP_018660505.1">
    <property type="nucleotide sequence ID" value="NZ_HF952018.1"/>
</dbReference>
<evidence type="ECO:0000256" key="5">
    <source>
        <dbReference type="ARBA" id="ARBA00023136"/>
    </source>
</evidence>
<keyword evidence="4 6" id="KW-1133">Transmembrane helix</keyword>
<feature type="transmembrane region" description="Helical" evidence="6">
    <location>
        <begin position="353"/>
        <end position="371"/>
    </location>
</feature>
<evidence type="ECO:0000313" key="8">
    <source>
        <dbReference type="EMBL" id="CDF57398.1"/>
    </source>
</evidence>
<dbReference type="Gene3D" id="1.20.1250.20">
    <property type="entry name" value="MFS general substrate transporter like domains"/>
    <property type="match status" value="2"/>
</dbReference>
<dbReference type="eggNOG" id="COG2814">
    <property type="taxonomic scope" value="Bacteria"/>
</dbReference>
<dbReference type="GO" id="GO:0022857">
    <property type="term" value="F:transmembrane transporter activity"/>
    <property type="evidence" value="ECO:0007669"/>
    <property type="project" value="InterPro"/>
</dbReference>
<dbReference type="InterPro" id="IPR011701">
    <property type="entry name" value="MFS"/>
</dbReference>
<feature type="transmembrane region" description="Helical" evidence="6">
    <location>
        <begin position="45"/>
        <end position="65"/>
    </location>
</feature>
<dbReference type="AlphaFoldDB" id="R7RQ22"/>
<feature type="transmembrane region" description="Helical" evidence="6">
    <location>
        <begin position="293"/>
        <end position="312"/>
    </location>
</feature>
<accession>R7RQ22</accession>
<dbReference type="PANTHER" id="PTHR23526">
    <property type="entry name" value="INTEGRAL MEMBRANE TRANSPORT PROTEIN-RELATED"/>
    <property type="match status" value="1"/>
</dbReference>
<dbReference type="SUPFAM" id="SSF103473">
    <property type="entry name" value="MFS general substrate transporter"/>
    <property type="match status" value="1"/>
</dbReference>
<dbReference type="OrthoDB" id="1704268at2"/>
<feature type="domain" description="Major facilitator superfamily (MFS) profile" evidence="7">
    <location>
        <begin position="227"/>
        <end position="412"/>
    </location>
</feature>
<organism evidence="8 9">
    <name type="scientific">Thermobrachium celere DSM 8682</name>
    <dbReference type="NCBI Taxonomy" id="941824"/>
    <lineage>
        <taxon>Bacteria</taxon>
        <taxon>Bacillati</taxon>
        <taxon>Bacillota</taxon>
        <taxon>Clostridia</taxon>
        <taxon>Eubacteriales</taxon>
        <taxon>Clostridiaceae</taxon>
        <taxon>Thermobrachium</taxon>
    </lineage>
</organism>
<dbReference type="GO" id="GO:0005886">
    <property type="term" value="C:plasma membrane"/>
    <property type="evidence" value="ECO:0007669"/>
    <property type="project" value="UniProtKB-SubCell"/>
</dbReference>
<feature type="transmembrane region" description="Helical" evidence="6">
    <location>
        <begin position="77"/>
        <end position="95"/>
    </location>
</feature>
<sequence>MCRLKNNYYLNILNGIFQVIALNLATSFAGLFLKRLNAGDYLVSLFNSLPAFFSIMAIFIGGIVLGSTKNKKRTTSITFLITRAFYILMALVPLLNEKYRAFVFVILYGAMNFPNSIAVFLWQSFFADIFPPGEREQYLSIRNSISTVAGTTTTLIAGYLLTTLSNTKSELIKIYQIIFVIAFIFGLLEVYTLLKHKYNPKTSFAEISTEQNKISIAFLKNLKNQREYLIFIVIVVAFHFTWQMAWPLLLTYEVDYLHTNEFWTSIISTINGLAMAFGYRFWGKFSRKKGNAVALTISAIGMSFAPFLYALSTKIYHIAYFVVITGLSVSGVMLLLLNSLFEVTPRENRTSYIACYNLLTNITLVIAPWVGMKLYKLTTIKTALIIIGVLRFVSGLLFLIRHKKAYKKVPLF</sequence>
<evidence type="ECO:0000256" key="3">
    <source>
        <dbReference type="ARBA" id="ARBA00022692"/>
    </source>
</evidence>
<reference evidence="8" key="1">
    <citation type="submission" date="2013-03" db="EMBL/GenBank/DDBJ databases">
        <title>Draft genome sequence of the hydrogen-ethanol-producing anaerobic alkalithermophilic Caloramator celere.</title>
        <authorList>
            <person name="Ciranna A."/>
            <person name="Larjo A."/>
            <person name="Kivisto A."/>
            <person name="Santala V."/>
            <person name="Roos C."/>
            <person name="Karp M."/>
        </authorList>
    </citation>
    <scope>NUCLEOTIDE SEQUENCE [LARGE SCALE GENOMIC DNA]</scope>
    <source>
        <strain evidence="8">DSM 8682</strain>
    </source>
</reference>
<evidence type="ECO:0000259" key="7">
    <source>
        <dbReference type="PROSITE" id="PS50850"/>
    </source>
</evidence>
<feature type="transmembrane region" description="Helical" evidence="6">
    <location>
        <begin position="383"/>
        <end position="400"/>
    </location>
</feature>
<comment type="subcellular location">
    <subcellularLocation>
        <location evidence="1">Cell membrane</location>
        <topology evidence="1">Multi-pass membrane protein</topology>
    </subcellularLocation>
</comment>
<feature type="transmembrane region" description="Helical" evidence="6">
    <location>
        <begin position="143"/>
        <end position="162"/>
    </location>
</feature>
<dbReference type="EMBL" id="CAVN010000087">
    <property type="protein sequence ID" value="CDF57398.1"/>
    <property type="molecule type" value="Genomic_DNA"/>
</dbReference>
<keyword evidence="5 6" id="KW-0472">Membrane</keyword>
<feature type="transmembrane region" description="Helical" evidence="6">
    <location>
        <begin position="174"/>
        <end position="194"/>
    </location>
</feature>
<keyword evidence="9" id="KW-1185">Reference proteome</keyword>
<dbReference type="PANTHER" id="PTHR23526:SF2">
    <property type="entry name" value="MAJOR FACILITATOR SUPERFAMILY (MFS) PROFILE DOMAIN-CONTAINING PROTEIN"/>
    <property type="match status" value="1"/>
</dbReference>
<evidence type="ECO:0000256" key="6">
    <source>
        <dbReference type="SAM" id="Phobius"/>
    </source>
</evidence>
<evidence type="ECO:0000256" key="4">
    <source>
        <dbReference type="ARBA" id="ARBA00022989"/>
    </source>
</evidence>
<comment type="caution">
    <text evidence="8">The sequence shown here is derived from an EMBL/GenBank/DDBJ whole genome shotgun (WGS) entry which is preliminary data.</text>
</comment>
<dbReference type="InterPro" id="IPR052528">
    <property type="entry name" value="Sugar_transport-like"/>
</dbReference>
<evidence type="ECO:0000256" key="1">
    <source>
        <dbReference type="ARBA" id="ARBA00004651"/>
    </source>
</evidence>
<proteinExistence type="predicted"/>
<gene>
    <name evidence="8" type="ORF">TCEL_01312</name>
</gene>
<dbReference type="Pfam" id="PF07690">
    <property type="entry name" value="MFS_1"/>
    <property type="match status" value="1"/>
</dbReference>
<name>R7RQ22_9CLOT</name>
<feature type="transmembrane region" description="Helical" evidence="6">
    <location>
        <begin position="12"/>
        <end position="33"/>
    </location>
</feature>
<dbReference type="PROSITE" id="PS50850">
    <property type="entry name" value="MFS"/>
    <property type="match status" value="1"/>
</dbReference>
<feature type="transmembrane region" description="Helical" evidence="6">
    <location>
        <begin position="262"/>
        <end position="281"/>
    </location>
</feature>
<feature type="transmembrane region" description="Helical" evidence="6">
    <location>
        <begin position="228"/>
        <end position="250"/>
    </location>
</feature>
<protein>
    <submittedName>
        <fullName evidence="8">Permeases of the major facilitator superfamily protein</fullName>
    </submittedName>
</protein>
<keyword evidence="3 6" id="KW-0812">Transmembrane</keyword>
<dbReference type="InterPro" id="IPR036259">
    <property type="entry name" value="MFS_trans_sf"/>
</dbReference>
<dbReference type="InterPro" id="IPR020846">
    <property type="entry name" value="MFS_dom"/>
</dbReference>
<feature type="transmembrane region" description="Helical" evidence="6">
    <location>
        <begin position="101"/>
        <end position="122"/>
    </location>
</feature>
<feature type="transmembrane region" description="Helical" evidence="6">
    <location>
        <begin position="318"/>
        <end position="341"/>
    </location>
</feature>
<dbReference type="Proteomes" id="UP000014923">
    <property type="component" value="Unassembled WGS sequence"/>
</dbReference>
<evidence type="ECO:0000256" key="2">
    <source>
        <dbReference type="ARBA" id="ARBA00022448"/>
    </source>
</evidence>
<evidence type="ECO:0000313" key="9">
    <source>
        <dbReference type="Proteomes" id="UP000014923"/>
    </source>
</evidence>